<proteinExistence type="predicted"/>
<dbReference type="Proteomes" id="UP000558488">
    <property type="component" value="Unassembled WGS sequence"/>
</dbReference>
<evidence type="ECO:0000313" key="3">
    <source>
        <dbReference type="Proteomes" id="UP000558488"/>
    </source>
</evidence>
<comment type="caution">
    <text evidence="2">The sequence shown here is derived from an EMBL/GenBank/DDBJ whole genome shotgun (WGS) entry which is preliminary data.</text>
</comment>
<feature type="region of interest" description="Disordered" evidence="1">
    <location>
        <begin position="140"/>
        <end position="168"/>
    </location>
</feature>
<feature type="compositionally biased region" description="Low complexity" evidence="1">
    <location>
        <begin position="155"/>
        <end position="168"/>
    </location>
</feature>
<dbReference type="EMBL" id="JACAGB010000007">
    <property type="protein sequence ID" value="KAF6353506.1"/>
    <property type="molecule type" value="Genomic_DNA"/>
</dbReference>
<protein>
    <submittedName>
        <fullName evidence="2">Uncharacterized protein</fullName>
    </submittedName>
</protein>
<organism evidence="2 3">
    <name type="scientific">Pipistrellus kuhlii</name>
    <name type="common">Kuhl's pipistrelle</name>
    <dbReference type="NCBI Taxonomy" id="59472"/>
    <lineage>
        <taxon>Eukaryota</taxon>
        <taxon>Metazoa</taxon>
        <taxon>Chordata</taxon>
        <taxon>Craniata</taxon>
        <taxon>Vertebrata</taxon>
        <taxon>Euteleostomi</taxon>
        <taxon>Mammalia</taxon>
        <taxon>Eutheria</taxon>
        <taxon>Laurasiatheria</taxon>
        <taxon>Chiroptera</taxon>
        <taxon>Yangochiroptera</taxon>
        <taxon>Vespertilionidae</taxon>
        <taxon>Pipistrellus</taxon>
    </lineage>
</organism>
<reference evidence="2 3" key="1">
    <citation type="journal article" date="2020" name="Nature">
        <title>Six reference-quality genomes reveal evolution of bat adaptations.</title>
        <authorList>
            <person name="Jebb D."/>
            <person name="Huang Z."/>
            <person name="Pippel M."/>
            <person name="Hughes G.M."/>
            <person name="Lavrichenko K."/>
            <person name="Devanna P."/>
            <person name="Winkler S."/>
            <person name="Jermiin L.S."/>
            <person name="Skirmuntt E.C."/>
            <person name="Katzourakis A."/>
            <person name="Burkitt-Gray L."/>
            <person name="Ray D.A."/>
            <person name="Sullivan K.A.M."/>
            <person name="Roscito J.G."/>
            <person name="Kirilenko B.M."/>
            <person name="Davalos L.M."/>
            <person name="Corthals A.P."/>
            <person name="Power M.L."/>
            <person name="Jones G."/>
            <person name="Ransome R.D."/>
            <person name="Dechmann D.K.N."/>
            <person name="Locatelli A.G."/>
            <person name="Puechmaille S.J."/>
            <person name="Fedrigo O."/>
            <person name="Jarvis E.D."/>
            <person name="Hiller M."/>
            <person name="Vernes S.C."/>
            <person name="Myers E.W."/>
            <person name="Teeling E.C."/>
        </authorList>
    </citation>
    <scope>NUCLEOTIDE SEQUENCE [LARGE SCALE GENOMIC DNA]</scope>
    <source>
        <strain evidence="2">MPipKuh1</strain>
        <tissue evidence="2">Flight muscle</tissue>
    </source>
</reference>
<dbReference type="AlphaFoldDB" id="A0A7J7XVV7"/>
<gene>
    <name evidence="2" type="ORF">mPipKuh1_010467</name>
</gene>
<name>A0A7J7XVV7_PIPKU</name>
<keyword evidence="3" id="KW-1185">Reference proteome</keyword>
<accession>A0A7J7XVV7</accession>
<evidence type="ECO:0000256" key="1">
    <source>
        <dbReference type="SAM" id="MobiDB-lite"/>
    </source>
</evidence>
<evidence type="ECO:0000313" key="2">
    <source>
        <dbReference type="EMBL" id="KAF6353506.1"/>
    </source>
</evidence>
<sequence>MLLKQKVHSSFLASFQNCYCGTNSQITSHNCSPLGDKVLTQCVTEAGSKSALGRLNSLHRQTSCNYNNFIFTVKTSGIPREMEHLPVCYAVSHWCWSWSPTAHLPIQNGLLRTVKPQGKTGSPGKKAVHSHGELLGGAALPVQPRAPSAPESGGRLPATPTRPRTRALSVASVHRVV</sequence>